<evidence type="ECO:0000313" key="1">
    <source>
        <dbReference type="EMBL" id="QEF17077.1"/>
    </source>
</evidence>
<dbReference type="EMBL" id="CP042874">
    <property type="protein sequence ID" value="QEF17077.1"/>
    <property type="molecule type" value="Genomic_DNA"/>
</dbReference>
<proteinExistence type="predicted"/>
<gene>
    <name evidence="1" type="ORF">FRY47_12055</name>
</gene>
<dbReference type="AlphaFoldDB" id="A0A5B9HM08"/>
<organism evidence="1">
    <name type="scientific">Bacillus cereus</name>
    <dbReference type="NCBI Taxonomy" id="1396"/>
    <lineage>
        <taxon>Bacteria</taxon>
        <taxon>Bacillati</taxon>
        <taxon>Bacillota</taxon>
        <taxon>Bacilli</taxon>
        <taxon>Bacillales</taxon>
        <taxon>Bacillaceae</taxon>
        <taxon>Bacillus</taxon>
        <taxon>Bacillus cereus group</taxon>
    </lineage>
</organism>
<name>A0A5B9HM08_BACCE</name>
<reference evidence="1" key="1">
    <citation type="submission" date="2019-08" db="EMBL/GenBank/DDBJ databases">
        <title>Antibiosis Participates in the Biocontrol of Bucillus cereus 0-9 Against Rice Sheath Blight.</title>
        <authorList>
            <person name="Wang G."/>
            <person name="Liu F."/>
        </authorList>
    </citation>
    <scope>NUCLEOTIDE SEQUENCE</scope>
    <source>
        <strain evidence="1">09</strain>
    </source>
</reference>
<accession>A0A5B9HM08</accession>
<protein>
    <submittedName>
        <fullName evidence="1">Uncharacterized protein</fullName>
    </submittedName>
</protein>
<sequence length="66" mass="8010">MELKLYKIEFLFKLTIIQLDGFTSIFTKKFMIWLISRVRHYLALPLRSPADNRGFFYQYIFVKIVS</sequence>